<feature type="transmembrane region" description="Helical" evidence="2">
    <location>
        <begin position="158"/>
        <end position="177"/>
    </location>
</feature>
<evidence type="ECO:0000313" key="4">
    <source>
        <dbReference type="RefSeq" id="XP_022251027.1"/>
    </source>
</evidence>
<dbReference type="Proteomes" id="UP000694941">
    <property type="component" value="Unplaced"/>
</dbReference>
<keyword evidence="2" id="KW-0812">Transmembrane</keyword>
<proteinExistence type="predicted"/>
<feature type="compositionally biased region" description="Basic and acidic residues" evidence="1">
    <location>
        <begin position="16"/>
        <end position="25"/>
    </location>
</feature>
<protein>
    <submittedName>
        <fullName evidence="4">Uncharacterized protein LOC111087714</fullName>
    </submittedName>
</protein>
<organism evidence="3 4">
    <name type="scientific">Limulus polyphemus</name>
    <name type="common">Atlantic horseshoe crab</name>
    <dbReference type="NCBI Taxonomy" id="6850"/>
    <lineage>
        <taxon>Eukaryota</taxon>
        <taxon>Metazoa</taxon>
        <taxon>Ecdysozoa</taxon>
        <taxon>Arthropoda</taxon>
        <taxon>Chelicerata</taxon>
        <taxon>Merostomata</taxon>
        <taxon>Xiphosura</taxon>
        <taxon>Limulidae</taxon>
        <taxon>Limulus</taxon>
    </lineage>
</organism>
<keyword evidence="2" id="KW-0472">Membrane</keyword>
<evidence type="ECO:0000256" key="1">
    <source>
        <dbReference type="SAM" id="MobiDB-lite"/>
    </source>
</evidence>
<evidence type="ECO:0000313" key="3">
    <source>
        <dbReference type="Proteomes" id="UP000694941"/>
    </source>
</evidence>
<accession>A0ABM1T571</accession>
<feature type="region of interest" description="Disordered" evidence="1">
    <location>
        <begin position="1"/>
        <end position="26"/>
    </location>
</feature>
<keyword evidence="3" id="KW-1185">Reference proteome</keyword>
<sequence length="275" mass="29335">AKVEDPHSSVSVTDDSTSRSRDDSRKKNKHLRTVFLIRNGEVYKFFISKSEADSTLSPARPTLAVTAPPDEPTTGASDGRPDVIVCEKSERRVQLRPPLSFCSGSTSLSGSEDATSLPLVASRPFAVLLRLRVTQIVAGIVTVLFGTVACLDSTTRSTLGFGIPAGALTVLAAALHMQASRRQFHAALAGSSTLFFGSGGSRQAPLLHVLRPLLPTLACVLASLLLLALACMALGGQDRNLVALGIFQSITALVVLSTEAIVWALRWHWTIKSQY</sequence>
<keyword evidence="2" id="KW-1133">Transmembrane helix</keyword>
<evidence type="ECO:0000256" key="2">
    <source>
        <dbReference type="SAM" id="Phobius"/>
    </source>
</evidence>
<feature type="transmembrane region" description="Helical" evidence="2">
    <location>
        <begin position="133"/>
        <end position="151"/>
    </location>
</feature>
<reference evidence="4" key="1">
    <citation type="submission" date="2025-08" db="UniProtKB">
        <authorList>
            <consortium name="RefSeq"/>
        </authorList>
    </citation>
    <scope>IDENTIFICATION</scope>
    <source>
        <tissue evidence="4">Muscle</tissue>
    </source>
</reference>
<feature type="transmembrane region" description="Helical" evidence="2">
    <location>
        <begin position="213"/>
        <end position="235"/>
    </location>
</feature>
<gene>
    <name evidence="4" type="primary">LOC111087714</name>
</gene>
<feature type="region of interest" description="Disordered" evidence="1">
    <location>
        <begin position="57"/>
        <end position="81"/>
    </location>
</feature>
<dbReference type="GeneID" id="111087714"/>
<feature type="transmembrane region" description="Helical" evidence="2">
    <location>
        <begin position="241"/>
        <end position="265"/>
    </location>
</feature>
<feature type="non-terminal residue" evidence="4">
    <location>
        <position position="1"/>
    </location>
</feature>
<name>A0ABM1T571_LIMPO</name>
<dbReference type="RefSeq" id="XP_022251027.1">
    <property type="nucleotide sequence ID" value="XM_022395319.1"/>
</dbReference>